<evidence type="ECO:0000256" key="8">
    <source>
        <dbReference type="ARBA" id="ARBA00022840"/>
    </source>
</evidence>
<proteinExistence type="inferred from homology"/>
<evidence type="ECO:0000256" key="5">
    <source>
        <dbReference type="ARBA" id="ARBA00022679"/>
    </source>
</evidence>
<dbReference type="GO" id="GO:2001289">
    <property type="term" value="P:lipid X metabolic process"/>
    <property type="evidence" value="ECO:0007669"/>
    <property type="project" value="EnsemblPlants"/>
</dbReference>
<dbReference type="HAMAP" id="MF_00409">
    <property type="entry name" value="LpxK"/>
    <property type="match status" value="1"/>
</dbReference>
<keyword evidence="4" id="KW-0441">Lipid A biosynthesis</keyword>
<evidence type="ECO:0000256" key="1">
    <source>
        <dbReference type="ARBA" id="ARBA00004870"/>
    </source>
</evidence>
<dbReference type="OMA" id="RAFPDHH"/>
<evidence type="ECO:0000256" key="9">
    <source>
        <dbReference type="ARBA" id="ARBA00023098"/>
    </source>
</evidence>
<dbReference type="Gramene" id="OIT20382">
    <property type="protein sequence ID" value="OIT20382"/>
    <property type="gene ID" value="A4A49_38065"/>
</dbReference>
<keyword evidence="12" id="KW-1185">Reference proteome</keyword>
<evidence type="ECO:0000256" key="6">
    <source>
        <dbReference type="ARBA" id="ARBA00022741"/>
    </source>
</evidence>
<comment type="pathway">
    <text evidence="1">Glycolipid biosynthesis; lipid IV(A) biosynthesis; lipid IV(A) from (3R)-3-hydroxytetradecanoyl-[acyl-carrier-protein] and UDP-N-acetyl-alpha-D-glucosamine: step 6/6.</text>
</comment>
<dbReference type="Pfam" id="PF02606">
    <property type="entry name" value="LpxK"/>
    <property type="match status" value="2"/>
</dbReference>
<organism evidence="11 12">
    <name type="scientific">Nicotiana attenuata</name>
    <name type="common">Coyote tobacco</name>
    <dbReference type="NCBI Taxonomy" id="49451"/>
    <lineage>
        <taxon>Eukaryota</taxon>
        <taxon>Viridiplantae</taxon>
        <taxon>Streptophyta</taxon>
        <taxon>Embryophyta</taxon>
        <taxon>Tracheophyta</taxon>
        <taxon>Spermatophyta</taxon>
        <taxon>Magnoliopsida</taxon>
        <taxon>eudicotyledons</taxon>
        <taxon>Gunneridae</taxon>
        <taxon>Pentapetalae</taxon>
        <taxon>asterids</taxon>
        <taxon>lamiids</taxon>
        <taxon>Solanales</taxon>
        <taxon>Solanaceae</taxon>
        <taxon>Nicotianoideae</taxon>
        <taxon>Nicotianeae</taxon>
        <taxon>Nicotiana</taxon>
    </lineage>
</organism>
<feature type="transmembrane region" description="Helical" evidence="10">
    <location>
        <begin position="20"/>
        <end position="44"/>
    </location>
</feature>
<keyword evidence="10" id="KW-0812">Transmembrane</keyword>
<keyword evidence="10" id="KW-0472">Membrane</keyword>
<dbReference type="GO" id="GO:0009029">
    <property type="term" value="F:lipid-A 4'-kinase activity"/>
    <property type="evidence" value="ECO:0007669"/>
    <property type="project" value="UniProtKB-EC"/>
</dbReference>
<keyword evidence="10" id="KW-1133">Transmembrane helix</keyword>
<keyword evidence="8" id="KW-0067">ATP-binding</keyword>
<dbReference type="AlphaFoldDB" id="A0A1J6JT69"/>
<evidence type="ECO:0000313" key="12">
    <source>
        <dbReference type="Proteomes" id="UP000187609"/>
    </source>
</evidence>
<keyword evidence="6" id="KW-0547">Nucleotide-binding</keyword>
<keyword evidence="7" id="KW-0418">Kinase</keyword>
<dbReference type="GO" id="GO:0005524">
    <property type="term" value="F:ATP binding"/>
    <property type="evidence" value="ECO:0007669"/>
    <property type="project" value="UniProtKB-KW"/>
</dbReference>
<dbReference type="PANTHER" id="PTHR42724:SF1">
    <property type="entry name" value="TETRAACYLDISACCHARIDE 4'-KINASE, MITOCHONDRIAL-RELATED"/>
    <property type="match status" value="1"/>
</dbReference>
<evidence type="ECO:0000256" key="3">
    <source>
        <dbReference type="ARBA" id="ARBA00022516"/>
    </source>
</evidence>
<comment type="caution">
    <text evidence="11">The sequence shown here is derived from an EMBL/GenBank/DDBJ whole genome shotgun (WGS) entry which is preliminary data.</text>
</comment>
<dbReference type="GO" id="GO:0016020">
    <property type="term" value="C:membrane"/>
    <property type="evidence" value="ECO:0007669"/>
    <property type="project" value="GOC"/>
</dbReference>
<evidence type="ECO:0000313" key="11">
    <source>
        <dbReference type="EMBL" id="OIT20382.1"/>
    </source>
</evidence>
<dbReference type="PANTHER" id="PTHR42724">
    <property type="entry name" value="TETRAACYLDISACCHARIDE 4'-KINASE"/>
    <property type="match status" value="1"/>
</dbReference>
<dbReference type="STRING" id="49451.A0A1J6JT69"/>
<dbReference type="EMBL" id="MJEQ01005373">
    <property type="protein sequence ID" value="OIT20382.1"/>
    <property type="molecule type" value="Genomic_DNA"/>
</dbReference>
<gene>
    <name evidence="11" type="primary">LPXK</name>
    <name evidence="11" type="ORF">A4A49_38065</name>
</gene>
<dbReference type="GO" id="GO:0009245">
    <property type="term" value="P:lipid A biosynthetic process"/>
    <property type="evidence" value="ECO:0007669"/>
    <property type="project" value="UniProtKB-KW"/>
</dbReference>
<evidence type="ECO:0000256" key="2">
    <source>
        <dbReference type="ARBA" id="ARBA00012071"/>
    </source>
</evidence>
<evidence type="ECO:0000256" key="4">
    <source>
        <dbReference type="ARBA" id="ARBA00022556"/>
    </source>
</evidence>
<evidence type="ECO:0000256" key="10">
    <source>
        <dbReference type="SAM" id="Phobius"/>
    </source>
</evidence>
<reference evidence="11" key="1">
    <citation type="submission" date="2016-11" db="EMBL/GenBank/DDBJ databases">
        <title>The genome of Nicotiana attenuata.</title>
        <authorList>
            <person name="Xu S."/>
            <person name="Brockmoeller T."/>
            <person name="Gaquerel E."/>
            <person name="Navarro A."/>
            <person name="Kuhl H."/>
            <person name="Gase K."/>
            <person name="Ling Z."/>
            <person name="Zhou W."/>
            <person name="Kreitzer C."/>
            <person name="Stanke M."/>
            <person name="Tang H."/>
            <person name="Lyons E."/>
            <person name="Pandey P."/>
            <person name="Pandey S.P."/>
            <person name="Timmermann B."/>
            <person name="Baldwin I.T."/>
        </authorList>
    </citation>
    <scope>NUCLEOTIDE SEQUENCE [LARGE SCALE GENOMIC DNA]</scope>
    <source>
        <strain evidence="11">UT</strain>
    </source>
</reference>
<keyword evidence="9" id="KW-0443">Lipid metabolism</keyword>
<evidence type="ECO:0000256" key="7">
    <source>
        <dbReference type="ARBA" id="ARBA00022777"/>
    </source>
</evidence>
<name>A0A1J6JT69_NICAT</name>
<protein>
    <recommendedName>
        <fullName evidence="2">tetraacyldisaccharide 4'-kinase</fullName>
        <ecNumber evidence="2">2.7.1.130</ecNumber>
    </recommendedName>
</protein>
<sequence length="423" mass="47562">MEKLRKMVNQIAYTPPQERFYTLSALQLSLIPLLSLASTLYGFALPLRHRLYQLGLLHTDRLPVPVISVGNLTWGGNGKTPMVEFLALCCLCFFFFRMYFGPFAIQISFVLQTQGYYSGKCFLLQGYGGADEAKMLQRHLYGTPVKIGVGANRAVTAASFLKRYGHISPCKHGNTDLGRLFSDNKKGNSSCCDQIGVAILDDGMQHISLWRDVEIVMVNAMIPWGNHQLIPLGPLREPLTALARADIVVIHHANLISEKDVEAIASEMRTVKNSLPIFLSRLAPLYFLKARNMSHKLALMDICSTLVLCVSAIGSAESFVETIKKLGPTYVDRLDFSDHHLFQAKDIDMIRMRLRNLQSDFAMKPIVVVTEKDYDRAPEVLTYLDPYEVLVLCSCLQILPHKGSTEETFKKCLWQHLEVSCKV</sequence>
<dbReference type="InterPro" id="IPR003758">
    <property type="entry name" value="LpxK"/>
</dbReference>
<accession>A0A1J6JT69</accession>
<dbReference type="SMR" id="A0A1J6JT69"/>
<keyword evidence="5" id="KW-0808">Transferase</keyword>
<keyword evidence="3" id="KW-0444">Lipid biosynthesis</keyword>
<dbReference type="Proteomes" id="UP000187609">
    <property type="component" value="Unassembled WGS sequence"/>
</dbReference>
<dbReference type="EC" id="2.7.1.130" evidence="2"/>
<dbReference type="GO" id="GO:0005739">
    <property type="term" value="C:mitochondrion"/>
    <property type="evidence" value="ECO:0007669"/>
    <property type="project" value="EnsemblPlants"/>
</dbReference>
<dbReference type="UniPathway" id="UPA00359">
    <property type="reaction ID" value="UER00482"/>
</dbReference>